<reference evidence="7" key="1">
    <citation type="submission" date="2023-03" db="EMBL/GenBank/DDBJ databases">
        <title>Complete genome of Cladonia borealis.</title>
        <authorList>
            <person name="Park H."/>
        </authorList>
    </citation>
    <scope>NUCLEOTIDE SEQUENCE</scope>
    <source>
        <strain evidence="7">ANT050790</strain>
    </source>
</reference>
<evidence type="ECO:0000256" key="2">
    <source>
        <dbReference type="ARBA" id="ARBA00022692"/>
    </source>
</evidence>
<dbReference type="EMBL" id="JAFEKC020000002">
    <property type="protein sequence ID" value="KAK0516249.1"/>
    <property type="molecule type" value="Genomic_DNA"/>
</dbReference>
<comment type="subcellular location">
    <subcellularLocation>
        <location evidence="1">Membrane</location>
        <topology evidence="1">Multi-pass membrane protein</topology>
    </subcellularLocation>
</comment>
<feature type="compositionally biased region" description="Polar residues" evidence="5">
    <location>
        <begin position="1"/>
        <end position="13"/>
    </location>
</feature>
<feature type="transmembrane region" description="Helical" evidence="6">
    <location>
        <begin position="441"/>
        <end position="465"/>
    </location>
</feature>
<feature type="region of interest" description="Disordered" evidence="5">
    <location>
        <begin position="1"/>
        <end position="27"/>
    </location>
</feature>
<keyword evidence="4 6" id="KW-0472">Membrane</keyword>
<sequence length="490" mass="55501">MGSSPSESRTSVAQPEKNPIADIPAPQVLGNLGNNNVNQHYIQPKVEGIQVFSRKSRKATKSSLQPYQGWELPPEPNRGPYHQYVHELVEAGWDSLKFLDESMGTDIEDKELVISVLDITEDNQRRQWPDMHDYTVLKKFLDEQGREGAKVRLYMAEQQGPLSAGVMEAFGSSLNLDPRFFQWSIKGNKHVLEPSARHRAPFMSIGFGVPKLSTPSVTDAERFKVTIYVKPDSVGEGWTGVFLFSSHTKMALSSRNLIDPPTFADHRPTSRALSPKSFRELYIETFAYLNLDYATASPFYAISYLLRLNCFCWDKFITNIRDEDHRINGVSDTTVGHAEEIQRSLSTVQRSGSLGWKGSEEPFVIETRQRLEEDFKHLVDQTDLLWQTREKMAATRRQKAETRWSALTNTFTYVFAPVTIISGVYGMNVSQISGSNTNPSIWQFFVAIAVLNVLIVLSLAVASWFHTLAKHRRKAGLKEVFWFALGKTGR</sequence>
<evidence type="ECO:0000256" key="5">
    <source>
        <dbReference type="SAM" id="MobiDB-lite"/>
    </source>
</evidence>
<evidence type="ECO:0000256" key="1">
    <source>
        <dbReference type="ARBA" id="ARBA00004141"/>
    </source>
</evidence>
<comment type="caution">
    <text evidence="7">The sequence shown here is derived from an EMBL/GenBank/DDBJ whole genome shotgun (WGS) entry which is preliminary data.</text>
</comment>
<evidence type="ECO:0000313" key="8">
    <source>
        <dbReference type="Proteomes" id="UP001166286"/>
    </source>
</evidence>
<dbReference type="Pfam" id="PF01544">
    <property type="entry name" value="CorA"/>
    <property type="match status" value="1"/>
</dbReference>
<dbReference type="GO" id="GO:0046873">
    <property type="term" value="F:metal ion transmembrane transporter activity"/>
    <property type="evidence" value="ECO:0007669"/>
    <property type="project" value="InterPro"/>
</dbReference>
<evidence type="ECO:0000256" key="3">
    <source>
        <dbReference type="ARBA" id="ARBA00022989"/>
    </source>
</evidence>
<keyword evidence="3 6" id="KW-1133">Transmembrane helix</keyword>
<dbReference type="InterPro" id="IPR045863">
    <property type="entry name" value="CorA_TM1_TM2"/>
</dbReference>
<dbReference type="AlphaFoldDB" id="A0AA39R9T7"/>
<dbReference type="Proteomes" id="UP001166286">
    <property type="component" value="Unassembled WGS sequence"/>
</dbReference>
<dbReference type="Gene3D" id="1.20.58.340">
    <property type="entry name" value="Magnesium transport protein CorA, transmembrane region"/>
    <property type="match status" value="1"/>
</dbReference>
<gene>
    <name evidence="7" type="ORF">JMJ35_000852</name>
</gene>
<keyword evidence="2 6" id="KW-0812">Transmembrane</keyword>
<dbReference type="GO" id="GO:0016020">
    <property type="term" value="C:membrane"/>
    <property type="evidence" value="ECO:0007669"/>
    <property type="project" value="UniProtKB-SubCell"/>
</dbReference>
<dbReference type="SUPFAM" id="SSF144083">
    <property type="entry name" value="Magnesium transport protein CorA, transmembrane region"/>
    <property type="match status" value="1"/>
</dbReference>
<feature type="transmembrane region" description="Helical" evidence="6">
    <location>
        <begin position="406"/>
        <end position="429"/>
    </location>
</feature>
<name>A0AA39R9T7_9LECA</name>
<evidence type="ECO:0000256" key="4">
    <source>
        <dbReference type="ARBA" id="ARBA00023136"/>
    </source>
</evidence>
<dbReference type="InterPro" id="IPR002523">
    <property type="entry name" value="MgTranspt_CorA/ZnTranspt_ZntB"/>
</dbReference>
<evidence type="ECO:0000256" key="6">
    <source>
        <dbReference type="SAM" id="Phobius"/>
    </source>
</evidence>
<organism evidence="7 8">
    <name type="scientific">Cladonia borealis</name>
    <dbReference type="NCBI Taxonomy" id="184061"/>
    <lineage>
        <taxon>Eukaryota</taxon>
        <taxon>Fungi</taxon>
        <taxon>Dikarya</taxon>
        <taxon>Ascomycota</taxon>
        <taxon>Pezizomycotina</taxon>
        <taxon>Lecanoromycetes</taxon>
        <taxon>OSLEUM clade</taxon>
        <taxon>Lecanoromycetidae</taxon>
        <taxon>Lecanorales</taxon>
        <taxon>Lecanorineae</taxon>
        <taxon>Cladoniaceae</taxon>
        <taxon>Cladonia</taxon>
    </lineage>
</organism>
<evidence type="ECO:0000313" key="7">
    <source>
        <dbReference type="EMBL" id="KAK0516249.1"/>
    </source>
</evidence>
<proteinExistence type="predicted"/>
<accession>A0AA39R9T7</accession>
<protein>
    <submittedName>
        <fullName evidence="7">Uncharacterized protein</fullName>
    </submittedName>
</protein>
<keyword evidence="8" id="KW-1185">Reference proteome</keyword>